<name>A0A0H2MDU0_9PROT</name>
<sequence>GGGGGGGSGAFSQNLVTVTPGETISVSVGAGGAAPTYAHPVYGKNTDGNAGVESAFGTFVSASGGEGGGGAYSQHQSTGAGGAGGSGGVSVPSSYISLNGTNGSSGESASTVSGNYLYAEGGSGGTGYGIRDIACGSGGAGPKKIGNKTQNPSNPGLDGCVLVEWGQNIQTADTGPTKVFLTESGNHNWTVPEGVSSVRVTLVGAGGSGGQNGTFTTGSTAD</sequence>
<feature type="non-terminal residue" evidence="3">
    <location>
        <position position="1"/>
    </location>
</feature>
<dbReference type="Proteomes" id="UP000035444">
    <property type="component" value="Unassembled WGS sequence"/>
</dbReference>
<organism evidence="3 4">
    <name type="scientific">Kiloniella spongiae</name>
    <dbReference type="NCBI Taxonomy" id="1489064"/>
    <lineage>
        <taxon>Bacteria</taxon>
        <taxon>Pseudomonadati</taxon>
        <taxon>Pseudomonadota</taxon>
        <taxon>Alphaproteobacteria</taxon>
        <taxon>Rhodospirillales</taxon>
        <taxon>Kiloniellaceae</taxon>
        <taxon>Kiloniella</taxon>
    </lineage>
</organism>
<dbReference type="Pfam" id="PF21722">
    <property type="entry name" value="Gly_rich_2"/>
    <property type="match status" value="1"/>
</dbReference>
<protein>
    <recommendedName>
        <fullName evidence="2">Glycine-rich domain-containing protein</fullName>
    </recommendedName>
</protein>
<evidence type="ECO:0000313" key="4">
    <source>
        <dbReference type="Proteomes" id="UP000035444"/>
    </source>
</evidence>
<accession>A0A0H2MDU0</accession>
<keyword evidence="4" id="KW-1185">Reference proteome</keyword>
<dbReference type="AlphaFoldDB" id="A0A0H2MDU0"/>
<dbReference type="RefSeq" id="WP_047766187.1">
    <property type="nucleotide sequence ID" value="NZ_LAQL01000057.1"/>
</dbReference>
<proteinExistence type="predicted"/>
<dbReference type="EMBL" id="LAQL01000057">
    <property type="protein sequence ID" value="KLN58842.1"/>
    <property type="molecule type" value="Genomic_DNA"/>
</dbReference>
<evidence type="ECO:0000259" key="2">
    <source>
        <dbReference type="Pfam" id="PF21722"/>
    </source>
</evidence>
<feature type="domain" description="Glycine-rich" evidence="2">
    <location>
        <begin position="2"/>
        <end position="154"/>
    </location>
</feature>
<feature type="region of interest" description="Disordered" evidence="1">
    <location>
        <begin position="66"/>
        <end position="86"/>
    </location>
</feature>
<feature type="non-terminal residue" evidence="3">
    <location>
        <position position="222"/>
    </location>
</feature>
<dbReference type="STRING" id="1489064.WH96_20870"/>
<reference evidence="3 4" key="1">
    <citation type="submission" date="2015-03" db="EMBL/GenBank/DDBJ databases">
        <title>Genome Sequence of Kiloniella spongiae MEBiC09566, isolated from a marine sponge.</title>
        <authorList>
            <person name="Shao Z."/>
            <person name="Wang L."/>
            <person name="Li X."/>
        </authorList>
    </citation>
    <scope>NUCLEOTIDE SEQUENCE [LARGE SCALE GENOMIC DNA]</scope>
    <source>
        <strain evidence="3 4">MEBiC09566</strain>
    </source>
</reference>
<evidence type="ECO:0000256" key="1">
    <source>
        <dbReference type="SAM" id="MobiDB-lite"/>
    </source>
</evidence>
<comment type="caution">
    <text evidence="3">The sequence shown here is derived from an EMBL/GenBank/DDBJ whole genome shotgun (WGS) entry which is preliminary data.</text>
</comment>
<gene>
    <name evidence="3" type="ORF">WH96_20870</name>
</gene>
<dbReference type="InterPro" id="IPR049304">
    <property type="entry name" value="Gly_rich_dom"/>
</dbReference>
<evidence type="ECO:0000313" key="3">
    <source>
        <dbReference type="EMBL" id="KLN58842.1"/>
    </source>
</evidence>